<reference evidence="2 3" key="1">
    <citation type="submission" date="2016-01" db="EMBL/GenBank/DDBJ databases">
        <title>Whole genome sequencing of Myroides marinus L41.</title>
        <authorList>
            <person name="Hong K.W."/>
        </authorList>
    </citation>
    <scope>NUCLEOTIDE SEQUENCE [LARGE SCALE GENOMIC DNA]</scope>
    <source>
        <strain evidence="2 3">L41</strain>
    </source>
</reference>
<keyword evidence="2" id="KW-0378">Hydrolase</keyword>
<comment type="caution">
    <text evidence="2">The sequence shown here is derived from an EMBL/GenBank/DDBJ whole genome shotgun (WGS) entry which is preliminary data.</text>
</comment>
<dbReference type="PANTHER" id="PTHR42951">
    <property type="entry name" value="METALLO-BETA-LACTAMASE DOMAIN-CONTAINING"/>
    <property type="match status" value="1"/>
</dbReference>
<dbReference type="AlphaFoldDB" id="A0A161SCC9"/>
<protein>
    <submittedName>
        <fullName evidence="2">MBL fold metallo-hydrolase</fullName>
    </submittedName>
</protein>
<dbReference type="Proteomes" id="UP000076630">
    <property type="component" value="Unassembled WGS sequence"/>
</dbReference>
<feature type="domain" description="Metallo-beta-lactamase" evidence="1">
    <location>
        <begin position="21"/>
        <end position="223"/>
    </location>
</feature>
<dbReference type="Gene3D" id="3.60.15.10">
    <property type="entry name" value="Ribonuclease Z/Hydroxyacylglutathione hydrolase-like"/>
    <property type="match status" value="1"/>
</dbReference>
<dbReference type="RefSeq" id="WP_038987299.1">
    <property type="nucleotide sequence ID" value="NZ_JWJO01000045.1"/>
</dbReference>
<dbReference type="CDD" id="cd07721">
    <property type="entry name" value="yflN-like_MBL-fold"/>
    <property type="match status" value="1"/>
</dbReference>
<evidence type="ECO:0000313" key="2">
    <source>
        <dbReference type="EMBL" id="KZE78005.1"/>
    </source>
</evidence>
<dbReference type="InterPro" id="IPR036866">
    <property type="entry name" value="RibonucZ/Hydroxyglut_hydro"/>
</dbReference>
<dbReference type="InterPro" id="IPR001279">
    <property type="entry name" value="Metallo-B-lactamas"/>
</dbReference>
<dbReference type="EMBL" id="LQNU01000066">
    <property type="protein sequence ID" value="KZE78005.1"/>
    <property type="molecule type" value="Genomic_DNA"/>
</dbReference>
<gene>
    <name evidence="2" type="ORF">AV926_13240</name>
</gene>
<proteinExistence type="predicted"/>
<dbReference type="SUPFAM" id="SSF56281">
    <property type="entry name" value="Metallo-hydrolase/oxidoreductase"/>
    <property type="match status" value="1"/>
</dbReference>
<keyword evidence="3" id="KW-1185">Reference proteome</keyword>
<dbReference type="GO" id="GO:0016787">
    <property type="term" value="F:hydrolase activity"/>
    <property type="evidence" value="ECO:0007669"/>
    <property type="project" value="UniProtKB-KW"/>
</dbReference>
<evidence type="ECO:0000259" key="1">
    <source>
        <dbReference type="SMART" id="SM00849"/>
    </source>
</evidence>
<dbReference type="PANTHER" id="PTHR42951:SF15">
    <property type="entry name" value="METALLO-BETA-LACTAMASE SUPERFAMILY PROTEIN"/>
    <property type="match status" value="1"/>
</dbReference>
<accession>A0A161SCC9</accession>
<name>A0A161SCC9_9FLAO</name>
<sequence>MNIEILEINTKGSDGQPTVFYPTVVGFADGTSYLVDCGYADNFVEFKKELSYVGLMIADLTGIIISHDDIDHLEGLYLFKEEYVSLEVISSLEEANSVSGKVEAERLVQVRESLSHLPEEMKGWASSFIKQLEAIKRFEVTQTLLDGQIFKDTLQVVTTPGHTKGHISLFDTESRTLIAADALVVEDGEFNIANPQFTLDMEAALESVRKILALNPSRVICYHGGVIEEGIQEKLDTLLNKYA</sequence>
<evidence type="ECO:0000313" key="3">
    <source>
        <dbReference type="Proteomes" id="UP000076630"/>
    </source>
</evidence>
<dbReference type="InterPro" id="IPR050855">
    <property type="entry name" value="NDM-1-like"/>
</dbReference>
<organism evidence="2 3">
    <name type="scientific">Myroides marinus</name>
    <dbReference type="NCBI Taxonomy" id="703342"/>
    <lineage>
        <taxon>Bacteria</taxon>
        <taxon>Pseudomonadati</taxon>
        <taxon>Bacteroidota</taxon>
        <taxon>Flavobacteriia</taxon>
        <taxon>Flavobacteriales</taxon>
        <taxon>Flavobacteriaceae</taxon>
        <taxon>Myroides</taxon>
    </lineage>
</organism>
<dbReference type="OrthoDB" id="9802248at2"/>
<dbReference type="Pfam" id="PF00753">
    <property type="entry name" value="Lactamase_B"/>
    <property type="match status" value="1"/>
</dbReference>
<dbReference type="SMART" id="SM00849">
    <property type="entry name" value="Lactamase_B"/>
    <property type="match status" value="1"/>
</dbReference>